<sequence length="317" mass="34878">MTDFLILSTLIFITSLILCLIPRSLNRVDNIKKFYPHITVFAAGFMLAMLLLDFIPHVAGICKHGSGSKHVAHHSIDECENPQSCDQHQNDTKKHDDHHDHSHSHGFFGPNLGFLIAGCAFIFLLSIDSIVLHHSHCDNDQIVQMNDGLNHGAHGHSHAHDQIGTCNTSAIKETKSKVQAIIFILALSLHSLFEGLAINKQRTFGIFEVGIIVHKMLESFALGFTVHMAEFSFAYSIVLITVYSMLTPLGMAIAYLLPCNKLLSTACNGLALGSILFIVCVEMIPPNFHSKSSDLTKIASLATGYVLTAVIIHFMHC</sequence>
<accession>L2GU56</accession>
<feature type="transmembrane region" description="Helical" evidence="5">
    <location>
        <begin position="263"/>
        <end position="284"/>
    </location>
</feature>
<evidence type="ECO:0000256" key="1">
    <source>
        <dbReference type="ARBA" id="ARBA00004141"/>
    </source>
</evidence>
<dbReference type="PANTHER" id="PTHR11040:SF140">
    <property type="entry name" value="ZRT (ZRT), IRT- (IRT-) LIKE PROTEIN TRANSPORTER"/>
    <property type="match status" value="1"/>
</dbReference>
<proteinExistence type="predicted"/>
<evidence type="ECO:0000313" key="7">
    <source>
        <dbReference type="Proteomes" id="UP000011081"/>
    </source>
</evidence>
<dbReference type="OMA" id="AGCAFIF"/>
<keyword evidence="7" id="KW-1185">Reference proteome</keyword>
<reference evidence="7" key="1">
    <citation type="submission" date="2011-03" db="EMBL/GenBank/DDBJ databases">
        <title>The genome sequence of Vavraia culicis strain floridensis.</title>
        <authorList>
            <consortium name="The Broad Institute Genome Sequencing Platform"/>
            <person name="Cuomo C."/>
            <person name="Becnel J."/>
            <person name="Sanscrainte N."/>
            <person name="Young S.K."/>
            <person name="Zeng Q."/>
            <person name="Gargeya S."/>
            <person name="Fitzgerald M."/>
            <person name="Haas B."/>
            <person name="Abouelleil A."/>
            <person name="Alvarado L."/>
            <person name="Arachchi H.M."/>
            <person name="Berlin A."/>
            <person name="Chapman S.B."/>
            <person name="Gearin G."/>
            <person name="Goldberg J."/>
            <person name="Griggs A."/>
            <person name="Gujja S."/>
            <person name="Hansen M."/>
            <person name="Heiman D."/>
            <person name="Howarth C."/>
            <person name="Larimer J."/>
            <person name="Lui A."/>
            <person name="MacDonald P.J.P."/>
            <person name="McCowen C."/>
            <person name="Montmayeur A."/>
            <person name="Murphy C."/>
            <person name="Neiman D."/>
            <person name="Pearson M."/>
            <person name="Priest M."/>
            <person name="Roberts A."/>
            <person name="Saif S."/>
            <person name="Shea T."/>
            <person name="Sisk P."/>
            <person name="Stolte C."/>
            <person name="Sykes S."/>
            <person name="Wortman J."/>
            <person name="Nusbaum C."/>
            <person name="Birren B."/>
        </authorList>
    </citation>
    <scope>NUCLEOTIDE SEQUENCE [LARGE SCALE GENOMIC DNA]</scope>
    <source>
        <strain evidence="7">floridensis</strain>
    </source>
</reference>
<evidence type="ECO:0000256" key="3">
    <source>
        <dbReference type="ARBA" id="ARBA00022989"/>
    </source>
</evidence>
<feature type="transmembrane region" description="Helical" evidence="5">
    <location>
        <begin position="6"/>
        <end position="22"/>
    </location>
</feature>
<name>L2GU56_VAVCU</name>
<keyword evidence="2 5" id="KW-0812">Transmembrane</keyword>
<dbReference type="HOGENOM" id="CLU_040462_3_0_1"/>
<protein>
    <recommendedName>
        <fullName evidence="8">ZIP zinc/iron transporter</fullName>
    </recommendedName>
</protein>
<dbReference type="STRING" id="948595.L2GU56"/>
<dbReference type="GO" id="GO:0005385">
    <property type="term" value="F:zinc ion transmembrane transporter activity"/>
    <property type="evidence" value="ECO:0007669"/>
    <property type="project" value="TreeGrafter"/>
</dbReference>
<keyword evidence="4 5" id="KW-0472">Membrane</keyword>
<dbReference type="OrthoDB" id="448280at2759"/>
<dbReference type="EMBL" id="GL877437">
    <property type="protein sequence ID" value="ELA46640.1"/>
    <property type="molecule type" value="Genomic_DNA"/>
</dbReference>
<feature type="transmembrane region" description="Helical" evidence="5">
    <location>
        <begin position="34"/>
        <end position="55"/>
    </location>
</feature>
<dbReference type="Proteomes" id="UP000011081">
    <property type="component" value="Unassembled WGS sequence"/>
</dbReference>
<evidence type="ECO:0000256" key="5">
    <source>
        <dbReference type="SAM" id="Phobius"/>
    </source>
</evidence>
<evidence type="ECO:0000313" key="6">
    <source>
        <dbReference type="EMBL" id="ELA46640.1"/>
    </source>
</evidence>
<evidence type="ECO:0000256" key="2">
    <source>
        <dbReference type="ARBA" id="ARBA00022692"/>
    </source>
</evidence>
<feature type="transmembrane region" description="Helical" evidence="5">
    <location>
        <begin position="233"/>
        <end position="257"/>
    </location>
</feature>
<feature type="transmembrane region" description="Helical" evidence="5">
    <location>
        <begin position="296"/>
        <end position="315"/>
    </location>
</feature>
<dbReference type="GeneID" id="19879735"/>
<evidence type="ECO:0008006" key="8">
    <source>
        <dbReference type="Google" id="ProtNLM"/>
    </source>
</evidence>
<keyword evidence="3 5" id="KW-1133">Transmembrane helix</keyword>
<dbReference type="VEuPathDB" id="MicrosporidiaDB:VCUG_01866"/>
<feature type="transmembrane region" description="Helical" evidence="5">
    <location>
        <begin position="180"/>
        <end position="198"/>
    </location>
</feature>
<dbReference type="AlphaFoldDB" id="L2GU56"/>
<dbReference type="InParanoid" id="L2GU56"/>
<dbReference type="GO" id="GO:0016020">
    <property type="term" value="C:membrane"/>
    <property type="evidence" value="ECO:0007669"/>
    <property type="project" value="UniProtKB-SubCell"/>
</dbReference>
<organism evidence="6 7">
    <name type="scientific">Vavraia culicis (isolate floridensis)</name>
    <name type="common">Microsporidian parasite</name>
    <dbReference type="NCBI Taxonomy" id="948595"/>
    <lineage>
        <taxon>Eukaryota</taxon>
        <taxon>Fungi</taxon>
        <taxon>Fungi incertae sedis</taxon>
        <taxon>Microsporidia</taxon>
        <taxon>Pleistophoridae</taxon>
        <taxon>Vavraia</taxon>
    </lineage>
</organism>
<dbReference type="InterPro" id="IPR003689">
    <property type="entry name" value="ZIP"/>
</dbReference>
<comment type="subcellular location">
    <subcellularLocation>
        <location evidence="1">Membrane</location>
        <topology evidence="1">Multi-pass membrane protein</topology>
    </subcellularLocation>
</comment>
<evidence type="ECO:0000256" key="4">
    <source>
        <dbReference type="ARBA" id="ARBA00023136"/>
    </source>
</evidence>
<dbReference type="PANTHER" id="PTHR11040">
    <property type="entry name" value="ZINC/IRON TRANSPORTER"/>
    <property type="match status" value="1"/>
</dbReference>
<dbReference type="Pfam" id="PF02535">
    <property type="entry name" value="Zip"/>
    <property type="match status" value="1"/>
</dbReference>
<gene>
    <name evidence="6" type="ORF">VCUG_01866</name>
</gene>
<dbReference type="RefSeq" id="XP_008074878.1">
    <property type="nucleotide sequence ID" value="XM_008076687.1"/>
</dbReference>
<feature type="transmembrane region" description="Helical" evidence="5">
    <location>
        <begin position="112"/>
        <end position="132"/>
    </location>
</feature>